<dbReference type="AlphaFoldDB" id="A0A3Q7HZV9"/>
<evidence type="ECO:0000313" key="1">
    <source>
        <dbReference type="EnsemblPlants" id="Solyc09g030375.1.1"/>
    </source>
</evidence>
<dbReference type="InParanoid" id="A0A3Q7HZV9"/>
<organism evidence="1">
    <name type="scientific">Solanum lycopersicum</name>
    <name type="common">Tomato</name>
    <name type="synonym">Lycopersicon esculentum</name>
    <dbReference type="NCBI Taxonomy" id="4081"/>
    <lineage>
        <taxon>Eukaryota</taxon>
        <taxon>Viridiplantae</taxon>
        <taxon>Streptophyta</taxon>
        <taxon>Embryophyta</taxon>
        <taxon>Tracheophyta</taxon>
        <taxon>Spermatophyta</taxon>
        <taxon>Magnoliopsida</taxon>
        <taxon>eudicotyledons</taxon>
        <taxon>Gunneridae</taxon>
        <taxon>Pentapetalae</taxon>
        <taxon>asterids</taxon>
        <taxon>lamiids</taxon>
        <taxon>Solanales</taxon>
        <taxon>Solanaceae</taxon>
        <taxon>Solanoideae</taxon>
        <taxon>Solaneae</taxon>
        <taxon>Solanum</taxon>
        <taxon>Solanum subgen. Lycopersicon</taxon>
    </lineage>
</organism>
<evidence type="ECO:0000313" key="2">
    <source>
        <dbReference type="Proteomes" id="UP000004994"/>
    </source>
</evidence>
<sequence>MNYGTLSNYKKVSKELSVNVSVRPNATQLATSNVRGSKNTKLVLYVDDIFLATNDLGLLHDTKRYLTNNFEMKNVGSDRI</sequence>
<reference evidence="1" key="2">
    <citation type="submission" date="2019-01" db="UniProtKB">
        <authorList>
            <consortium name="EnsemblPlants"/>
        </authorList>
    </citation>
    <scope>IDENTIFICATION</scope>
    <source>
        <strain evidence="1">cv. Heinz 1706</strain>
    </source>
</reference>
<dbReference type="EnsemblPlants" id="Solyc09g030375.1.1">
    <property type="protein sequence ID" value="Solyc09g030375.1.1"/>
    <property type="gene ID" value="Solyc09g030375.1"/>
</dbReference>
<proteinExistence type="predicted"/>
<dbReference type="Proteomes" id="UP000004994">
    <property type="component" value="Chromosome 9"/>
</dbReference>
<evidence type="ECO:0008006" key="3">
    <source>
        <dbReference type="Google" id="ProtNLM"/>
    </source>
</evidence>
<reference evidence="1" key="1">
    <citation type="journal article" date="2012" name="Nature">
        <title>The tomato genome sequence provides insights into fleshy fruit evolution.</title>
        <authorList>
            <consortium name="Tomato Genome Consortium"/>
        </authorList>
    </citation>
    <scope>NUCLEOTIDE SEQUENCE [LARGE SCALE GENOMIC DNA]</scope>
    <source>
        <strain evidence="1">cv. Heinz 1706</strain>
    </source>
</reference>
<keyword evidence="2" id="KW-1185">Reference proteome</keyword>
<name>A0A3Q7HZV9_SOLLC</name>
<accession>A0A3Q7HZV9</accession>
<dbReference type="Gramene" id="Solyc09g030375.1.1">
    <property type="protein sequence ID" value="Solyc09g030375.1.1"/>
    <property type="gene ID" value="Solyc09g030375.1"/>
</dbReference>
<protein>
    <recommendedName>
        <fullName evidence="3">Reverse transcriptase Ty1/copia-type domain-containing protein</fullName>
    </recommendedName>
</protein>